<dbReference type="EMBL" id="CP012850">
    <property type="protein sequence ID" value="ALI35187.1"/>
    <property type="molecule type" value="Genomic_DNA"/>
</dbReference>
<gene>
    <name evidence="1" type="ORF">NMY3_00982</name>
</gene>
<dbReference type="AlphaFoldDB" id="A0A654LW21"/>
<keyword evidence="2" id="KW-1185">Reference proteome</keyword>
<name>A0A654LW21_9ARCH</name>
<accession>A0A654LW21</accession>
<sequence>MELRIELSMNEIEYMFGKISASTLVKLFPYLGSGLN</sequence>
<dbReference type="Proteomes" id="UP000058925">
    <property type="component" value="Chromosome"/>
</dbReference>
<evidence type="ECO:0000313" key="1">
    <source>
        <dbReference type="EMBL" id="ALI35187.1"/>
    </source>
</evidence>
<organism evidence="1 2">
    <name type="scientific">Candidatus Nitrosocosmicus oleophilus</name>
    <dbReference type="NCBI Taxonomy" id="1353260"/>
    <lineage>
        <taxon>Archaea</taxon>
        <taxon>Nitrososphaerota</taxon>
        <taxon>Nitrososphaeria</taxon>
        <taxon>Nitrososphaerales</taxon>
        <taxon>Nitrososphaeraceae</taxon>
        <taxon>Candidatus Nitrosocosmicus</taxon>
    </lineage>
</organism>
<protein>
    <submittedName>
        <fullName evidence="1">Uncharacterized protein</fullName>
    </submittedName>
</protein>
<reference evidence="2" key="1">
    <citation type="submission" date="2015-10" db="EMBL/GenBank/DDBJ databases">
        <title>Niche specialization of a soil ammonia-oxidizing archaeon, Candidatus Nitrosocosmicus oleophilus.</title>
        <authorList>
            <person name="Jung M.-Y."/>
            <person name="Rhee S.-K."/>
        </authorList>
    </citation>
    <scope>NUCLEOTIDE SEQUENCE [LARGE SCALE GENOMIC DNA]</scope>
    <source>
        <strain evidence="2">MY3</strain>
    </source>
</reference>
<dbReference type="KEGG" id="taa:NMY3_00982"/>
<proteinExistence type="predicted"/>
<evidence type="ECO:0000313" key="2">
    <source>
        <dbReference type="Proteomes" id="UP000058925"/>
    </source>
</evidence>